<keyword evidence="5" id="KW-0479">Metal-binding</keyword>
<evidence type="ECO:0000256" key="8">
    <source>
        <dbReference type="ARBA" id="ARBA00023033"/>
    </source>
</evidence>
<dbReference type="EMBL" id="JBBPBN010000049">
    <property type="protein sequence ID" value="KAK8993316.1"/>
    <property type="molecule type" value="Genomic_DNA"/>
</dbReference>
<comment type="cofactor">
    <cofactor evidence="1">
        <name>heme</name>
        <dbReference type="ChEBI" id="CHEBI:30413"/>
    </cofactor>
</comment>
<keyword evidence="4" id="KW-0349">Heme</keyword>
<evidence type="ECO:0000256" key="4">
    <source>
        <dbReference type="ARBA" id="ARBA00022617"/>
    </source>
</evidence>
<evidence type="ECO:0000256" key="5">
    <source>
        <dbReference type="ARBA" id="ARBA00022723"/>
    </source>
</evidence>
<evidence type="ECO:0000313" key="10">
    <source>
        <dbReference type="EMBL" id="KAK8993316.1"/>
    </source>
</evidence>
<evidence type="ECO:0000256" key="6">
    <source>
        <dbReference type="ARBA" id="ARBA00023002"/>
    </source>
</evidence>
<evidence type="ECO:0000256" key="1">
    <source>
        <dbReference type="ARBA" id="ARBA00001971"/>
    </source>
</evidence>
<comment type="similarity">
    <text evidence="3">Belongs to the cytochrome P450 family.</text>
</comment>
<comment type="caution">
    <text evidence="10">The sequence shown here is derived from an EMBL/GenBank/DDBJ whole genome shotgun (WGS) entry which is preliminary data.</text>
</comment>
<accession>A0ABR2PYK7</accession>
<reference evidence="10 11" key="1">
    <citation type="journal article" date="2024" name="G3 (Bethesda)">
        <title>Genome assembly of Hibiscus sabdariffa L. provides insights into metabolisms of medicinal natural products.</title>
        <authorList>
            <person name="Kim T."/>
        </authorList>
    </citation>
    <scope>NUCLEOTIDE SEQUENCE [LARGE SCALE GENOMIC DNA]</scope>
    <source>
        <strain evidence="10">TK-2024</strain>
        <tissue evidence="10">Old leaves</tissue>
    </source>
</reference>
<keyword evidence="6" id="KW-0560">Oxidoreductase</keyword>
<organism evidence="10 11">
    <name type="scientific">Hibiscus sabdariffa</name>
    <name type="common">roselle</name>
    <dbReference type="NCBI Taxonomy" id="183260"/>
    <lineage>
        <taxon>Eukaryota</taxon>
        <taxon>Viridiplantae</taxon>
        <taxon>Streptophyta</taxon>
        <taxon>Embryophyta</taxon>
        <taxon>Tracheophyta</taxon>
        <taxon>Spermatophyta</taxon>
        <taxon>Magnoliopsida</taxon>
        <taxon>eudicotyledons</taxon>
        <taxon>Gunneridae</taxon>
        <taxon>Pentapetalae</taxon>
        <taxon>rosids</taxon>
        <taxon>malvids</taxon>
        <taxon>Malvales</taxon>
        <taxon>Malvaceae</taxon>
        <taxon>Malvoideae</taxon>
        <taxon>Hibiscus</taxon>
    </lineage>
</organism>
<evidence type="ECO:0000256" key="7">
    <source>
        <dbReference type="ARBA" id="ARBA00023004"/>
    </source>
</evidence>
<keyword evidence="8" id="KW-0503">Monooxygenase</keyword>
<comment type="subcellular location">
    <subcellularLocation>
        <location evidence="2">Membrane</location>
    </subcellularLocation>
</comment>
<evidence type="ECO:0000313" key="11">
    <source>
        <dbReference type="Proteomes" id="UP001396334"/>
    </source>
</evidence>
<dbReference type="InterPro" id="IPR036396">
    <property type="entry name" value="Cyt_P450_sf"/>
</dbReference>
<dbReference type="Gene3D" id="1.10.630.10">
    <property type="entry name" value="Cytochrome P450"/>
    <property type="match status" value="1"/>
</dbReference>
<proteinExistence type="inferred from homology"/>
<dbReference type="Proteomes" id="UP001396334">
    <property type="component" value="Unassembled WGS sequence"/>
</dbReference>
<evidence type="ECO:0000256" key="9">
    <source>
        <dbReference type="ARBA" id="ARBA00023136"/>
    </source>
</evidence>
<protein>
    <submittedName>
        <fullName evidence="10">Uncharacterized protein</fullName>
    </submittedName>
</protein>
<gene>
    <name evidence="10" type="ORF">V6N11_033417</name>
</gene>
<keyword evidence="9" id="KW-0472">Membrane</keyword>
<keyword evidence="7" id="KW-0408">Iron</keyword>
<evidence type="ECO:0000256" key="2">
    <source>
        <dbReference type="ARBA" id="ARBA00004370"/>
    </source>
</evidence>
<evidence type="ECO:0000256" key="3">
    <source>
        <dbReference type="ARBA" id="ARBA00010617"/>
    </source>
</evidence>
<dbReference type="PANTHER" id="PTHR47943">
    <property type="entry name" value="CYTOCHROME P450 93A3-LIKE"/>
    <property type="match status" value="1"/>
</dbReference>
<name>A0ABR2PYK7_9ROSI</name>
<sequence length="108" mass="11835">MSVMLGSVPTIVVSSPAATELFLKTHDAVFAGRPKLQTSEYLTLHLVSASKVESFAPVRKEELAWMVESVRKAETAGETVDLSWKVSKVIEVIIFSDGPWMIKSNSNP</sequence>
<keyword evidence="11" id="KW-1185">Reference proteome</keyword>
<dbReference type="PANTHER" id="PTHR47943:SF9">
    <property type="entry name" value="CYTOCHROME P450"/>
    <property type="match status" value="1"/>
</dbReference>
<dbReference type="SUPFAM" id="SSF48264">
    <property type="entry name" value="Cytochrome P450"/>
    <property type="match status" value="1"/>
</dbReference>